<sequence>MSRMGQFSSLFLVLGAGAALAQTQPHTNASSGLQIFLDFDGTIVTSDAYTSLASAAYASLPANASTSLPSWDDIEATYGTVYDAVSATVDGPTSLDEAIDYANNAALRGVEQWSFLWVQNLGVFDSTKSEELVKFAKNQTLRAGWCTFATAAQENGVKLNVVSLNWSPSWIRLVLEQASECPDVVNNIETYCPEILPADTLPASGLDHGTQLFSGGDKTKLMESILRDVSGEVNDVVFVSDGDADLQPLWEGPTNIGVVAGLDGSAAESFRTYGIGVANASLGWRGHTGVGAGNNSFVYGFENWEDVGRLLWS</sequence>
<dbReference type="Gene3D" id="3.40.50.1000">
    <property type="entry name" value="HAD superfamily/HAD-like"/>
    <property type="match status" value="1"/>
</dbReference>
<protein>
    <recommendedName>
        <fullName evidence="4">Haloacid dehalogenase-like hydrolase</fullName>
    </recommendedName>
</protein>
<proteinExistence type="predicted"/>
<organism evidence="2 3">
    <name type="scientific">Diaporthe australafricana</name>
    <dbReference type="NCBI Taxonomy" id="127596"/>
    <lineage>
        <taxon>Eukaryota</taxon>
        <taxon>Fungi</taxon>
        <taxon>Dikarya</taxon>
        <taxon>Ascomycota</taxon>
        <taxon>Pezizomycotina</taxon>
        <taxon>Sordariomycetes</taxon>
        <taxon>Sordariomycetidae</taxon>
        <taxon>Diaporthales</taxon>
        <taxon>Diaporthaceae</taxon>
        <taxon>Diaporthe</taxon>
    </lineage>
</organism>
<evidence type="ECO:0008006" key="4">
    <source>
        <dbReference type="Google" id="ProtNLM"/>
    </source>
</evidence>
<accession>A0ABR3W448</accession>
<dbReference type="Proteomes" id="UP001583177">
    <property type="component" value="Unassembled WGS sequence"/>
</dbReference>
<feature type="chain" id="PRO_5046027893" description="Haloacid dehalogenase-like hydrolase" evidence="1">
    <location>
        <begin position="24"/>
        <end position="313"/>
    </location>
</feature>
<feature type="signal peptide" evidence="1">
    <location>
        <begin position="1"/>
        <end position="23"/>
    </location>
</feature>
<dbReference type="PANTHER" id="PTHR28181">
    <property type="entry name" value="UPF0655 PROTEIN YCR015C"/>
    <property type="match status" value="1"/>
</dbReference>
<reference evidence="2 3" key="1">
    <citation type="journal article" date="2024" name="IMA Fungus">
        <title>IMA Genome - F19 : A genome assembly and annotation guide to empower mycologists, including annotated draft genome sequences of Ceratocystis pirilliformis, Diaporthe australafricana, Fusarium ophioides, Paecilomyces lecythidis, and Sporothrix stenoceras.</title>
        <authorList>
            <person name="Aylward J."/>
            <person name="Wilson A.M."/>
            <person name="Visagie C.M."/>
            <person name="Spraker J."/>
            <person name="Barnes I."/>
            <person name="Buitendag C."/>
            <person name="Ceriani C."/>
            <person name="Del Mar Angel L."/>
            <person name="du Plessis D."/>
            <person name="Fuchs T."/>
            <person name="Gasser K."/>
            <person name="Kramer D."/>
            <person name="Li W."/>
            <person name="Munsamy K."/>
            <person name="Piso A."/>
            <person name="Price J.L."/>
            <person name="Sonnekus B."/>
            <person name="Thomas C."/>
            <person name="van der Nest A."/>
            <person name="van Dijk A."/>
            <person name="van Heerden A."/>
            <person name="van Vuuren N."/>
            <person name="Yilmaz N."/>
            <person name="Duong T.A."/>
            <person name="van der Merwe N.A."/>
            <person name="Wingfield M.J."/>
            <person name="Wingfield B.D."/>
        </authorList>
    </citation>
    <scope>NUCLEOTIDE SEQUENCE [LARGE SCALE GENOMIC DNA]</scope>
    <source>
        <strain evidence="2 3">CMW 18300</strain>
    </source>
</reference>
<dbReference type="EMBL" id="JAWRVE010000156">
    <property type="protein sequence ID" value="KAL1852806.1"/>
    <property type="molecule type" value="Genomic_DNA"/>
</dbReference>
<evidence type="ECO:0000256" key="1">
    <source>
        <dbReference type="SAM" id="SignalP"/>
    </source>
</evidence>
<dbReference type="InterPro" id="IPR036412">
    <property type="entry name" value="HAD-like_sf"/>
</dbReference>
<gene>
    <name evidence="2" type="ORF">Daus18300_012050</name>
</gene>
<comment type="caution">
    <text evidence="2">The sequence shown here is derived from an EMBL/GenBank/DDBJ whole genome shotgun (WGS) entry which is preliminary data.</text>
</comment>
<name>A0ABR3W448_9PEZI</name>
<keyword evidence="3" id="KW-1185">Reference proteome</keyword>
<dbReference type="PANTHER" id="PTHR28181:SF1">
    <property type="entry name" value="COLD TOLERANCE PROTEIN 1"/>
    <property type="match status" value="1"/>
</dbReference>
<keyword evidence="1" id="KW-0732">Signal</keyword>
<dbReference type="SUPFAM" id="SSF56784">
    <property type="entry name" value="HAD-like"/>
    <property type="match status" value="1"/>
</dbReference>
<dbReference type="InterPro" id="IPR023214">
    <property type="entry name" value="HAD_sf"/>
</dbReference>
<evidence type="ECO:0000313" key="3">
    <source>
        <dbReference type="Proteomes" id="UP001583177"/>
    </source>
</evidence>
<evidence type="ECO:0000313" key="2">
    <source>
        <dbReference type="EMBL" id="KAL1852806.1"/>
    </source>
</evidence>
<dbReference type="InterPro" id="IPR050849">
    <property type="entry name" value="HAD-like_hydrolase_phosphatase"/>
</dbReference>